<dbReference type="PANTHER" id="PTHR13345">
    <property type="entry name" value="MEDIATOR OF RNA POLYMERASE II TRANSCRIPTION SUBUNIT 10"/>
    <property type="match status" value="1"/>
</dbReference>
<dbReference type="GO" id="GO:0045944">
    <property type="term" value="P:positive regulation of transcription by RNA polymerase II"/>
    <property type="evidence" value="ECO:0007669"/>
    <property type="project" value="TreeGrafter"/>
</dbReference>
<evidence type="ECO:0000256" key="1">
    <source>
        <dbReference type="ARBA" id="ARBA00004123"/>
    </source>
</evidence>
<dbReference type="Proteomes" id="UP000685013">
    <property type="component" value="Chromosome 16"/>
</dbReference>
<keyword evidence="5 6" id="KW-0539">Nucleus</keyword>
<evidence type="ECO:0000256" key="3">
    <source>
        <dbReference type="ARBA" id="ARBA00023015"/>
    </source>
</evidence>
<sequence>MDSAQNASSAAGTGGSGGNGSVINDTSASTTVDDSKQNLNQVINSIQKTLGILHQLNLTVSNFNAAYQLPLLQRLNSLVLELDNMVKLSEKCTIQVPMEVVNLIDDGKNPDEFTRDVLNSCIAKNQSTKGKTDAFKGLRKHLLEELEQTFPDEVESYREIRAASAAESKRIAQSQMLSALIIREFVLILYPIKLKRPFQDRFFSLEIGFEVVAIHQLISGRPGPSSGACFESNFRFLPYPHARLRNVHPVKCLVCSAYAHASIASRKDSSNVENYRFNEVRKEANEEIKRRKSDLMKSGKRGDEKGSFNSHGAQRQMRG</sequence>
<name>A0AAV6MAR0_9ROSI</name>
<dbReference type="InterPro" id="IPR019145">
    <property type="entry name" value="Mediator_Med10"/>
</dbReference>
<feature type="region of interest" description="Disordered" evidence="7">
    <location>
        <begin position="1"/>
        <end position="32"/>
    </location>
</feature>
<evidence type="ECO:0000256" key="2">
    <source>
        <dbReference type="ARBA" id="ARBA00005389"/>
    </source>
</evidence>
<comment type="caution">
    <text evidence="8">The sequence shown here is derived from an EMBL/GenBank/DDBJ whole genome shotgun (WGS) entry which is preliminary data.</text>
</comment>
<dbReference type="EMBL" id="JAGKQH010000016">
    <property type="protein sequence ID" value="KAG6577769.1"/>
    <property type="molecule type" value="Genomic_DNA"/>
</dbReference>
<dbReference type="GO" id="GO:0016592">
    <property type="term" value="C:mediator complex"/>
    <property type="evidence" value="ECO:0007669"/>
    <property type="project" value="InterPro"/>
</dbReference>
<reference evidence="8 9" key="1">
    <citation type="journal article" date="2021" name="Hortic Res">
        <title>The domestication of Cucurbita argyrosperma as revealed by the genome of its wild relative.</title>
        <authorList>
            <person name="Barrera-Redondo J."/>
            <person name="Sanchez-de la Vega G."/>
            <person name="Aguirre-Liguori J.A."/>
            <person name="Castellanos-Morales G."/>
            <person name="Gutierrez-Guerrero Y.T."/>
            <person name="Aguirre-Dugua X."/>
            <person name="Aguirre-Planter E."/>
            <person name="Tenaillon M.I."/>
            <person name="Lira-Saade R."/>
            <person name="Eguiarte L.E."/>
        </authorList>
    </citation>
    <scope>NUCLEOTIDE SEQUENCE [LARGE SCALE GENOMIC DNA]</scope>
    <source>
        <strain evidence="8">JBR-2021</strain>
    </source>
</reference>
<comment type="similarity">
    <text evidence="2 6">Belongs to the Mediator complex subunit 10 family.</text>
</comment>
<organism evidence="8 9">
    <name type="scientific">Cucurbita argyrosperma subsp. sororia</name>
    <dbReference type="NCBI Taxonomy" id="37648"/>
    <lineage>
        <taxon>Eukaryota</taxon>
        <taxon>Viridiplantae</taxon>
        <taxon>Streptophyta</taxon>
        <taxon>Embryophyta</taxon>
        <taxon>Tracheophyta</taxon>
        <taxon>Spermatophyta</taxon>
        <taxon>Magnoliopsida</taxon>
        <taxon>eudicotyledons</taxon>
        <taxon>Gunneridae</taxon>
        <taxon>Pentapetalae</taxon>
        <taxon>rosids</taxon>
        <taxon>fabids</taxon>
        <taxon>Cucurbitales</taxon>
        <taxon>Cucurbitaceae</taxon>
        <taxon>Cucurbiteae</taxon>
        <taxon>Cucurbita</taxon>
    </lineage>
</organism>
<evidence type="ECO:0000256" key="4">
    <source>
        <dbReference type="ARBA" id="ARBA00023163"/>
    </source>
</evidence>
<evidence type="ECO:0000256" key="6">
    <source>
        <dbReference type="RuleBase" id="RU364146"/>
    </source>
</evidence>
<comment type="subunit">
    <text evidence="6">Component of the Mediator complex.</text>
</comment>
<comment type="function">
    <text evidence="6">Component of the Mediator complex, a coactivator involved in the regulated transcription of nearly all RNA polymerase II-dependent genes. Mediator functions as a bridge to convey information from gene-specific regulatory proteins to the basal RNA polymerase II transcription machinery. Mediator is recruited to promoters by direct interactions with regulatory proteins and serves as a scaffold for the assembly of a functional preinitiation complex with RNA polymerase II and the general transcription factors.</text>
</comment>
<feature type="compositionally biased region" description="Polar residues" evidence="7">
    <location>
        <begin position="22"/>
        <end position="32"/>
    </location>
</feature>
<evidence type="ECO:0000256" key="5">
    <source>
        <dbReference type="ARBA" id="ARBA00023242"/>
    </source>
</evidence>
<protein>
    <recommendedName>
        <fullName evidence="6">Mediator of RNA polymerase II transcription subunit 10</fullName>
    </recommendedName>
    <alternativeName>
        <fullName evidence="6">Mediator complex subunit 10</fullName>
    </alternativeName>
</protein>
<feature type="region of interest" description="Disordered" evidence="7">
    <location>
        <begin position="286"/>
        <end position="319"/>
    </location>
</feature>
<keyword evidence="9" id="KW-1185">Reference proteome</keyword>
<accession>A0AAV6MAR0</accession>
<keyword evidence="6" id="KW-0010">Activator</keyword>
<proteinExistence type="inferred from homology"/>
<keyword evidence="4 6" id="KW-0804">Transcription</keyword>
<feature type="non-terminal residue" evidence="8">
    <location>
        <position position="1"/>
    </location>
</feature>
<keyword evidence="3 6" id="KW-0805">Transcription regulation</keyword>
<evidence type="ECO:0000256" key="7">
    <source>
        <dbReference type="SAM" id="MobiDB-lite"/>
    </source>
</evidence>
<dbReference type="Pfam" id="PF09748">
    <property type="entry name" value="Med10"/>
    <property type="match status" value="1"/>
</dbReference>
<feature type="compositionally biased region" description="Basic and acidic residues" evidence="7">
    <location>
        <begin position="286"/>
        <end position="306"/>
    </location>
</feature>
<comment type="subcellular location">
    <subcellularLocation>
        <location evidence="1 6">Nucleus</location>
    </subcellularLocation>
</comment>
<evidence type="ECO:0000313" key="9">
    <source>
        <dbReference type="Proteomes" id="UP000685013"/>
    </source>
</evidence>
<evidence type="ECO:0000313" key="8">
    <source>
        <dbReference type="EMBL" id="KAG6577769.1"/>
    </source>
</evidence>
<dbReference type="PANTHER" id="PTHR13345:SF14">
    <property type="entry name" value="MEDIATOR OF RNA POLYMERASE II TRANSCRIPTION SUBUNIT 10A-RELATED"/>
    <property type="match status" value="1"/>
</dbReference>
<feature type="compositionally biased region" description="Low complexity" evidence="7">
    <location>
        <begin position="1"/>
        <end position="11"/>
    </location>
</feature>
<dbReference type="GO" id="GO:0003712">
    <property type="term" value="F:transcription coregulator activity"/>
    <property type="evidence" value="ECO:0007669"/>
    <property type="project" value="InterPro"/>
</dbReference>
<gene>
    <name evidence="8" type="primary">MED10B</name>
    <name evidence="6" type="synonym">MED10</name>
    <name evidence="8" type="ORF">SDJN03_25343</name>
</gene>
<dbReference type="AlphaFoldDB" id="A0AAV6MAR0"/>